<sequence length="400" mass="43976">MRSVYRTVVVKKELSRKAKLSIYRSIYVPTLTYGHELWGWLGAPLEIGVRSSVTREELGVEPLLLRIERSQLRWLGHLFRMPPGRLPREVFLGKHVPPGGGLGEDPGHAGETMSLGWPGNASGSPGRAGGSVWGEGSLGISAQTAASATRSRTKADEEDEEDEDKQENEHKRSGINMAASVQKANEAKSLISQRSFNPRDIFKQKEQSFEASDRPAARSGKLQSPFLSQKSFERETPAQPQSTPAYIPHLSPAVSTSPVAHVAPAPAVSLTPPQTSSSPFLTADAGTTEEEEWSDEFDEVTPEETAQEDLYDASLPAGMEDDLYENVFQDPPTGEEMKEGGQDICARALYDYQAVFDDTEITFDPDDIITGIEMVDEGWWRGYGPDGHYGMFPANYVELL</sequence>
<gene>
    <name evidence="1" type="ORF">L3Q82_002194</name>
</gene>
<dbReference type="Proteomes" id="UP000831701">
    <property type="component" value="Chromosome 15"/>
</dbReference>
<comment type="caution">
    <text evidence="1">The sequence shown here is derived from an EMBL/GenBank/DDBJ whole genome shotgun (WGS) entry which is preliminary data.</text>
</comment>
<reference evidence="1" key="1">
    <citation type="submission" date="2022-04" db="EMBL/GenBank/DDBJ databases">
        <title>Jade perch genome.</title>
        <authorList>
            <person name="Chao B."/>
        </authorList>
    </citation>
    <scope>NUCLEOTIDE SEQUENCE</scope>
    <source>
        <strain evidence="1">CB-2022</strain>
    </source>
</reference>
<accession>A0ACB8W2G6</accession>
<evidence type="ECO:0000313" key="1">
    <source>
        <dbReference type="EMBL" id="KAI3361870.1"/>
    </source>
</evidence>
<name>A0ACB8W2G6_9TELE</name>
<keyword evidence="2" id="KW-1185">Reference proteome</keyword>
<evidence type="ECO:0000313" key="2">
    <source>
        <dbReference type="Proteomes" id="UP000831701"/>
    </source>
</evidence>
<dbReference type="EMBL" id="CM041545">
    <property type="protein sequence ID" value="KAI3361870.1"/>
    <property type="molecule type" value="Genomic_DNA"/>
</dbReference>
<proteinExistence type="predicted"/>
<protein>
    <submittedName>
        <fullName evidence="1">Uncharacterized protein</fullName>
    </submittedName>
</protein>
<organism evidence="1 2">
    <name type="scientific">Scortum barcoo</name>
    <name type="common">barcoo grunter</name>
    <dbReference type="NCBI Taxonomy" id="214431"/>
    <lineage>
        <taxon>Eukaryota</taxon>
        <taxon>Metazoa</taxon>
        <taxon>Chordata</taxon>
        <taxon>Craniata</taxon>
        <taxon>Vertebrata</taxon>
        <taxon>Euteleostomi</taxon>
        <taxon>Actinopterygii</taxon>
        <taxon>Neopterygii</taxon>
        <taxon>Teleostei</taxon>
        <taxon>Neoteleostei</taxon>
        <taxon>Acanthomorphata</taxon>
        <taxon>Eupercaria</taxon>
        <taxon>Centrarchiformes</taxon>
        <taxon>Terapontoidei</taxon>
        <taxon>Terapontidae</taxon>
        <taxon>Scortum</taxon>
    </lineage>
</organism>